<dbReference type="InterPro" id="IPR029072">
    <property type="entry name" value="YebC-like"/>
</dbReference>
<feature type="domain" description="TACO1/YebC-like second and third" evidence="2">
    <location>
        <begin position="128"/>
        <end position="287"/>
    </location>
</feature>
<feature type="domain" description="TACO1/YebC-like N-terminal" evidence="3">
    <location>
        <begin position="49"/>
        <end position="119"/>
    </location>
</feature>
<evidence type="ECO:0000256" key="1">
    <source>
        <dbReference type="ARBA" id="ARBA00008724"/>
    </source>
</evidence>
<dbReference type="AlphaFoldDB" id="A0A9P7MFG2"/>
<evidence type="ECO:0000313" key="4">
    <source>
        <dbReference type="EMBL" id="KAG5941578.1"/>
    </source>
</evidence>
<sequence length="306" mass="33473">MAAVMARCSVPLTSRGMLCKTASAVMGHSVCQKCQRTFVTTRTSLAGHNKWSKVKHIKAVMDKRKAAERTEHIRLITLHSRLHGEDVKNNPQLANAMSAAAKASIPKALVEAAIARGQGRSTTGSQLEAMTFEALLPPNIALIVDVETDNKNRTLHDLRQVVKKAGAVASSTAFLFSRRGRVVLKSNDGALTLSDVLEEAIEHNGTEDVEDLGNGRFLVWTQPSQAMAITKALANKFELEVEESDIIWAANEDTKVALDSTDSSQSLGDLLAGLRQYSEVKEMFANVKQGSIPEEEWERIEMHINV</sequence>
<dbReference type="InterPro" id="IPR049083">
    <property type="entry name" value="TACO1_YebC_N"/>
</dbReference>
<dbReference type="GO" id="GO:0005739">
    <property type="term" value="C:mitochondrion"/>
    <property type="evidence" value="ECO:0007669"/>
    <property type="project" value="TreeGrafter"/>
</dbReference>
<dbReference type="InterPro" id="IPR026564">
    <property type="entry name" value="Transcrip_reg_TACO1-like_dom3"/>
</dbReference>
<dbReference type="Pfam" id="PF01709">
    <property type="entry name" value="Transcrip_reg"/>
    <property type="match status" value="1"/>
</dbReference>
<evidence type="ECO:0000259" key="3">
    <source>
        <dbReference type="Pfam" id="PF20772"/>
    </source>
</evidence>
<proteinExistence type="inferred from homology"/>
<dbReference type="PANTHER" id="PTHR12532">
    <property type="entry name" value="TRANSLATIONAL ACTIVATOR OF CYTOCHROME C OXIDASE 1"/>
    <property type="match status" value="1"/>
</dbReference>
<dbReference type="Proteomes" id="UP000706124">
    <property type="component" value="Unassembled WGS sequence"/>
</dbReference>
<dbReference type="Pfam" id="PF20772">
    <property type="entry name" value="TACO1_YebC_N"/>
    <property type="match status" value="1"/>
</dbReference>
<name>A0A9P7MFG2_9HYPO</name>
<dbReference type="InterPro" id="IPR002876">
    <property type="entry name" value="Transcrip_reg_TACO1-like"/>
</dbReference>
<dbReference type="OrthoDB" id="2017544at2759"/>
<comment type="similarity">
    <text evidence="1">Belongs to the TACO1 family.</text>
</comment>
<protein>
    <submittedName>
        <fullName evidence="4">Uncharacterized protein</fullName>
    </submittedName>
</protein>
<evidence type="ECO:0000313" key="5">
    <source>
        <dbReference type="Proteomes" id="UP000706124"/>
    </source>
</evidence>
<dbReference type="SUPFAM" id="SSF75625">
    <property type="entry name" value="YebC-like"/>
    <property type="match status" value="1"/>
</dbReference>
<dbReference type="InterPro" id="IPR048300">
    <property type="entry name" value="TACO1_YebC-like_2nd/3rd_dom"/>
</dbReference>
<evidence type="ECO:0000259" key="2">
    <source>
        <dbReference type="Pfam" id="PF01709"/>
    </source>
</evidence>
<gene>
    <name evidence="4" type="ORF">E4U60_007836</name>
</gene>
<dbReference type="EMBL" id="SRPO01000094">
    <property type="protein sequence ID" value="KAG5941578.1"/>
    <property type="molecule type" value="Genomic_DNA"/>
</dbReference>
<organism evidence="4 5">
    <name type="scientific">Claviceps pazoutovae</name>
    <dbReference type="NCBI Taxonomy" id="1649127"/>
    <lineage>
        <taxon>Eukaryota</taxon>
        <taxon>Fungi</taxon>
        <taxon>Dikarya</taxon>
        <taxon>Ascomycota</taxon>
        <taxon>Pezizomycotina</taxon>
        <taxon>Sordariomycetes</taxon>
        <taxon>Hypocreomycetidae</taxon>
        <taxon>Hypocreales</taxon>
        <taxon>Clavicipitaceae</taxon>
        <taxon>Claviceps</taxon>
    </lineage>
</organism>
<reference evidence="4 5" key="1">
    <citation type="journal article" date="2020" name="bioRxiv">
        <title>Whole genome comparisons of ergot fungi reveals the divergence and evolution of species within the genus Claviceps are the result of varying mechanisms driving genome evolution and host range expansion.</title>
        <authorList>
            <person name="Wyka S.A."/>
            <person name="Mondo S.J."/>
            <person name="Liu M."/>
            <person name="Dettman J."/>
            <person name="Nalam V."/>
            <person name="Broders K.D."/>
        </authorList>
    </citation>
    <scope>NUCLEOTIDE SEQUENCE [LARGE SCALE GENOMIC DNA]</scope>
    <source>
        <strain evidence="4 5">CCC 1485</strain>
    </source>
</reference>
<dbReference type="Gene3D" id="1.10.10.200">
    <property type="match status" value="1"/>
</dbReference>
<dbReference type="Gene3D" id="3.30.70.980">
    <property type="match status" value="2"/>
</dbReference>
<dbReference type="PANTHER" id="PTHR12532:SF0">
    <property type="entry name" value="TRANSLATIONAL ACTIVATOR OF CYTOCHROME C OXIDASE 1"/>
    <property type="match status" value="1"/>
</dbReference>
<keyword evidence="5" id="KW-1185">Reference proteome</keyword>
<accession>A0A9P7MFG2</accession>
<dbReference type="InterPro" id="IPR017856">
    <property type="entry name" value="Integrase-like_N"/>
</dbReference>
<comment type="caution">
    <text evidence="4">The sequence shown here is derived from an EMBL/GenBank/DDBJ whole genome shotgun (WGS) entry which is preliminary data.</text>
</comment>